<name>A0A6C0LCB6_9ZZZZ</name>
<evidence type="ECO:0000313" key="1">
    <source>
        <dbReference type="EMBL" id="QHU27970.1"/>
    </source>
</evidence>
<dbReference type="AlphaFoldDB" id="A0A6C0LCB6"/>
<dbReference type="EMBL" id="MN740467">
    <property type="protein sequence ID" value="QHU27970.1"/>
    <property type="molecule type" value="Genomic_DNA"/>
</dbReference>
<proteinExistence type="predicted"/>
<sequence length="314" mass="37100">MDYKKFEENIYKYIIEYNKGRAKAIKKVEKVQKTLNFTNEEISQIITSFDNLLSKNIYKYYYNKASLIGKSIYAKNDGAPNDNVKTCISKIYKIKPLEIIKSLSGNTFSTKINGRNKIINFTNYNDYSIEENYKNLEKRKFIYNELAKRELIPKINDIIMCNNKCDNSKPQRVKTADSGYYIIVYDNPADYRQLNAENINKLSAEDKKKLLVNLELFAQKILDNKIISYTEFVGEYFEGGMKWLFFDNNLKIVMMMTDSFAMYQFSDKEKATMNKKTFYKKLTKKLFDNAERIQGLYVKKYVILRLLQEKQLIL</sequence>
<reference evidence="1" key="1">
    <citation type="journal article" date="2020" name="Nature">
        <title>Giant virus diversity and host interactions through global metagenomics.</title>
        <authorList>
            <person name="Schulz F."/>
            <person name="Roux S."/>
            <person name="Paez-Espino D."/>
            <person name="Jungbluth S."/>
            <person name="Walsh D.A."/>
            <person name="Denef V.J."/>
            <person name="McMahon K.D."/>
            <person name="Konstantinidis K.T."/>
            <person name="Eloe-Fadrosh E.A."/>
            <person name="Kyrpides N.C."/>
            <person name="Woyke T."/>
        </authorList>
    </citation>
    <scope>NUCLEOTIDE SEQUENCE</scope>
    <source>
        <strain evidence="1">GVMAG-M-3300027769-26</strain>
    </source>
</reference>
<accession>A0A6C0LCB6</accession>
<organism evidence="1">
    <name type="scientific">viral metagenome</name>
    <dbReference type="NCBI Taxonomy" id="1070528"/>
    <lineage>
        <taxon>unclassified sequences</taxon>
        <taxon>metagenomes</taxon>
        <taxon>organismal metagenomes</taxon>
    </lineage>
</organism>
<protein>
    <submittedName>
        <fullName evidence="1">Uncharacterized protein</fullName>
    </submittedName>
</protein>